<sequence>MPIIIREAREADIPAMAALDVAGYRGSPFRAAMFPASRRVLPGDGDALAWFRLGAQRALASSSSSSRYIVAVDEEEVVGMAIWGAPRPPPAGEGGGGEEKSSAGPPPGLPSYIGYEDVMQANAEIERMLDAQDTLDEATRTLNAIVVDEAHRRRGVGRALVQWGIDKAANSQPAAVWLIATSDGKKLYESMGFGLVGSGLRCGEAQHLMYKNLESSQNRSLACKSPHQHSHMSIYNHRE</sequence>
<feature type="region of interest" description="Disordered" evidence="1">
    <location>
        <begin position="83"/>
        <end position="109"/>
    </location>
</feature>
<dbReference type="OrthoDB" id="2115692at2759"/>
<evidence type="ECO:0000256" key="1">
    <source>
        <dbReference type="SAM" id="MobiDB-lite"/>
    </source>
</evidence>
<dbReference type="GO" id="GO:0016747">
    <property type="term" value="F:acyltransferase activity, transferring groups other than amino-acyl groups"/>
    <property type="evidence" value="ECO:0007669"/>
    <property type="project" value="InterPro"/>
</dbReference>
<dbReference type="PANTHER" id="PTHR42791">
    <property type="entry name" value="GNAT FAMILY ACETYLTRANSFERASE"/>
    <property type="match status" value="1"/>
</dbReference>
<dbReference type="SUPFAM" id="SSF55729">
    <property type="entry name" value="Acyl-CoA N-acyltransferases (Nat)"/>
    <property type="match status" value="1"/>
</dbReference>
<dbReference type="EMBL" id="AZHB01000008">
    <property type="protein sequence ID" value="OAA66052.1"/>
    <property type="molecule type" value="Genomic_DNA"/>
</dbReference>
<dbReference type="InterPro" id="IPR000182">
    <property type="entry name" value="GNAT_dom"/>
</dbReference>
<keyword evidence="3" id="KW-0012">Acyltransferase</keyword>
<dbReference type="Pfam" id="PF00583">
    <property type="entry name" value="Acetyltransf_1"/>
    <property type="match status" value="1"/>
</dbReference>
<reference evidence="3 4" key="1">
    <citation type="journal article" date="2016" name="Genome Biol. Evol.">
        <title>Divergent and convergent evolution of fungal pathogenicity.</title>
        <authorList>
            <person name="Shang Y."/>
            <person name="Xiao G."/>
            <person name="Zheng P."/>
            <person name="Cen K."/>
            <person name="Zhan S."/>
            <person name="Wang C."/>
        </authorList>
    </citation>
    <scope>NUCLEOTIDE SEQUENCE [LARGE SCALE GENOMIC DNA]</scope>
    <source>
        <strain evidence="3 4">ARSEF 2679</strain>
    </source>
</reference>
<keyword evidence="3" id="KW-0808">Transferase</keyword>
<evidence type="ECO:0000313" key="3">
    <source>
        <dbReference type="EMBL" id="OAA66052.1"/>
    </source>
</evidence>
<name>A0A162JAE9_CORFA</name>
<dbReference type="Gene3D" id="3.40.630.30">
    <property type="match status" value="1"/>
</dbReference>
<dbReference type="STRING" id="1081104.A0A162JAE9"/>
<dbReference type="RefSeq" id="XP_018705076.1">
    <property type="nucleotide sequence ID" value="XM_018847496.1"/>
</dbReference>
<dbReference type="AlphaFoldDB" id="A0A162JAE9"/>
<dbReference type="PANTHER" id="PTHR42791:SF2">
    <property type="entry name" value="N-ACETYLTRANSFERASE DOMAIN-CONTAINING PROTEIN"/>
    <property type="match status" value="1"/>
</dbReference>
<gene>
    <name evidence="3" type="ORF">ISF_03890</name>
</gene>
<accession>A0A162JAE9</accession>
<comment type="caution">
    <text evidence="3">The sequence shown here is derived from an EMBL/GenBank/DDBJ whole genome shotgun (WGS) entry which is preliminary data.</text>
</comment>
<dbReference type="InterPro" id="IPR016181">
    <property type="entry name" value="Acyl_CoA_acyltransferase"/>
</dbReference>
<dbReference type="Proteomes" id="UP000076744">
    <property type="component" value="Unassembled WGS sequence"/>
</dbReference>
<dbReference type="CDD" id="cd04301">
    <property type="entry name" value="NAT_SF"/>
    <property type="match status" value="1"/>
</dbReference>
<feature type="domain" description="N-acetyltransferase" evidence="2">
    <location>
        <begin position="3"/>
        <end position="214"/>
    </location>
</feature>
<proteinExistence type="predicted"/>
<organism evidence="3 4">
    <name type="scientific">Cordyceps fumosorosea (strain ARSEF 2679)</name>
    <name type="common">Isaria fumosorosea</name>
    <dbReference type="NCBI Taxonomy" id="1081104"/>
    <lineage>
        <taxon>Eukaryota</taxon>
        <taxon>Fungi</taxon>
        <taxon>Dikarya</taxon>
        <taxon>Ascomycota</taxon>
        <taxon>Pezizomycotina</taxon>
        <taxon>Sordariomycetes</taxon>
        <taxon>Hypocreomycetidae</taxon>
        <taxon>Hypocreales</taxon>
        <taxon>Cordycipitaceae</taxon>
        <taxon>Cordyceps</taxon>
    </lineage>
</organism>
<protein>
    <submittedName>
        <fullName evidence="3">Acyl-CoA N-acyltransferase</fullName>
    </submittedName>
</protein>
<dbReference type="InterPro" id="IPR052523">
    <property type="entry name" value="Trichothecene_AcTrans"/>
</dbReference>
<evidence type="ECO:0000313" key="4">
    <source>
        <dbReference type="Proteomes" id="UP000076744"/>
    </source>
</evidence>
<evidence type="ECO:0000259" key="2">
    <source>
        <dbReference type="PROSITE" id="PS51186"/>
    </source>
</evidence>
<keyword evidence="4" id="KW-1185">Reference proteome</keyword>
<dbReference type="PROSITE" id="PS51186">
    <property type="entry name" value="GNAT"/>
    <property type="match status" value="1"/>
</dbReference>
<dbReference type="GeneID" id="30020182"/>